<evidence type="ECO:0000313" key="7">
    <source>
        <dbReference type="Proteomes" id="UP000759131"/>
    </source>
</evidence>
<protein>
    <recommendedName>
        <fullName evidence="5">ABC transporter domain-containing protein</fullName>
    </recommendedName>
</protein>
<dbReference type="SUPFAM" id="SSF52540">
    <property type="entry name" value="P-loop containing nucleoside triphosphate hydrolases"/>
    <property type="match status" value="1"/>
</dbReference>
<dbReference type="AlphaFoldDB" id="A0A7R9LHG0"/>
<sequence length="219" mass="24373">NILFGREYDERRYKDVVRVAALERDLKIFPFGDRTLVGEKGVSLSGGQKARITLARSLYKNADICLMDDPLSAVDAAVAEHIFEQCIVNYLGPKIRILVTHQIQFIRKATKILVLDDGKCLGLGMFDELLPKGLDFMANFDGDDDDDENADAVVAESEGSSVHTMCNETDTKSQQSAVTVRADSVRSRRTVRRLISNTITRQISVIGAQEEEEAPHIQD</sequence>
<accession>A0A7R9LHG0</accession>
<reference evidence="6" key="1">
    <citation type="submission" date="2020-11" db="EMBL/GenBank/DDBJ databases">
        <authorList>
            <person name="Tran Van P."/>
        </authorList>
    </citation>
    <scope>NUCLEOTIDE SEQUENCE</scope>
</reference>
<feature type="domain" description="ABC transporter" evidence="5">
    <location>
        <begin position="18"/>
        <end position="71"/>
    </location>
</feature>
<feature type="non-terminal residue" evidence="6">
    <location>
        <position position="219"/>
    </location>
</feature>
<dbReference type="PANTHER" id="PTHR24223:SF456">
    <property type="entry name" value="MULTIDRUG RESISTANCE-ASSOCIATED PROTEIN LETHAL(2)03659"/>
    <property type="match status" value="1"/>
</dbReference>
<dbReference type="InterPro" id="IPR050173">
    <property type="entry name" value="ABC_transporter_C-like"/>
</dbReference>
<proteinExistence type="inferred from homology"/>
<dbReference type="GO" id="GO:0005886">
    <property type="term" value="C:plasma membrane"/>
    <property type="evidence" value="ECO:0007669"/>
    <property type="project" value="TreeGrafter"/>
</dbReference>
<evidence type="ECO:0000256" key="3">
    <source>
        <dbReference type="ARBA" id="ARBA00022741"/>
    </source>
</evidence>
<comment type="subcellular location">
    <subcellularLocation>
        <location evidence="1">Membrane</location>
        <topology evidence="1">Multi-pass membrane protein</topology>
    </subcellularLocation>
</comment>
<comment type="similarity">
    <text evidence="2">Belongs to the ABC transporter superfamily. ABCC family. Conjugate transporter (TC 3.A.1.208) subfamily.</text>
</comment>
<gene>
    <name evidence="6" type="ORF">OSB1V03_LOCUS18849</name>
</gene>
<dbReference type="GO" id="GO:0005524">
    <property type="term" value="F:ATP binding"/>
    <property type="evidence" value="ECO:0007669"/>
    <property type="project" value="UniProtKB-KW"/>
</dbReference>
<dbReference type="Pfam" id="PF00005">
    <property type="entry name" value="ABC_tran"/>
    <property type="match status" value="1"/>
</dbReference>
<keyword evidence="7" id="KW-1185">Reference proteome</keyword>
<organism evidence="6">
    <name type="scientific">Medioppia subpectinata</name>
    <dbReference type="NCBI Taxonomy" id="1979941"/>
    <lineage>
        <taxon>Eukaryota</taxon>
        <taxon>Metazoa</taxon>
        <taxon>Ecdysozoa</taxon>
        <taxon>Arthropoda</taxon>
        <taxon>Chelicerata</taxon>
        <taxon>Arachnida</taxon>
        <taxon>Acari</taxon>
        <taxon>Acariformes</taxon>
        <taxon>Sarcoptiformes</taxon>
        <taxon>Oribatida</taxon>
        <taxon>Brachypylina</taxon>
        <taxon>Oppioidea</taxon>
        <taxon>Oppiidae</taxon>
        <taxon>Medioppia</taxon>
    </lineage>
</organism>
<evidence type="ECO:0000256" key="4">
    <source>
        <dbReference type="ARBA" id="ARBA00022840"/>
    </source>
</evidence>
<dbReference type="GO" id="GO:0016887">
    <property type="term" value="F:ATP hydrolysis activity"/>
    <property type="evidence" value="ECO:0007669"/>
    <property type="project" value="InterPro"/>
</dbReference>
<dbReference type="EMBL" id="CAJPIZ010025931">
    <property type="protein sequence ID" value="CAG2118899.1"/>
    <property type="molecule type" value="Genomic_DNA"/>
</dbReference>
<keyword evidence="3" id="KW-0547">Nucleotide-binding</keyword>
<evidence type="ECO:0000259" key="5">
    <source>
        <dbReference type="Pfam" id="PF00005"/>
    </source>
</evidence>
<evidence type="ECO:0000313" key="6">
    <source>
        <dbReference type="EMBL" id="CAD7641818.1"/>
    </source>
</evidence>
<dbReference type="EMBL" id="OC880506">
    <property type="protein sequence ID" value="CAD7641818.1"/>
    <property type="molecule type" value="Genomic_DNA"/>
</dbReference>
<dbReference type="InterPro" id="IPR003439">
    <property type="entry name" value="ABC_transporter-like_ATP-bd"/>
</dbReference>
<dbReference type="PANTHER" id="PTHR24223">
    <property type="entry name" value="ATP-BINDING CASSETTE SUB-FAMILY C"/>
    <property type="match status" value="1"/>
</dbReference>
<evidence type="ECO:0000256" key="2">
    <source>
        <dbReference type="ARBA" id="ARBA00009726"/>
    </source>
</evidence>
<feature type="non-terminal residue" evidence="6">
    <location>
        <position position="1"/>
    </location>
</feature>
<dbReference type="Proteomes" id="UP000759131">
    <property type="component" value="Unassembled WGS sequence"/>
</dbReference>
<dbReference type="OrthoDB" id="10065830at2759"/>
<evidence type="ECO:0000256" key="1">
    <source>
        <dbReference type="ARBA" id="ARBA00004141"/>
    </source>
</evidence>
<keyword evidence="4" id="KW-0067">ATP-binding</keyword>
<dbReference type="Gene3D" id="3.40.50.300">
    <property type="entry name" value="P-loop containing nucleotide triphosphate hydrolases"/>
    <property type="match status" value="1"/>
</dbReference>
<dbReference type="InterPro" id="IPR027417">
    <property type="entry name" value="P-loop_NTPase"/>
</dbReference>
<name>A0A7R9LHG0_9ACAR</name>
<dbReference type="GO" id="GO:0042626">
    <property type="term" value="F:ATPase-coupled transmembrane transporter activity"/>
    <property type="evidence" value="ECO:0007669"/>
    <property type="project" value="TreeGrafter"/>
</dbReference>